<reference evidence="2" key="2">
    <citation type="journal article" date="2015" name="Fish Shellfish Immunol.">
        <title>Early steps in the European eel (Anguilla anguilla)-Vibrio vulnificus interaction in the gills: Role of the RtxA13 toxin.</title>
        <authorList>
            <person name="Callol A."/>
            <person name="Pajuelo D."/>
            <person name="Ebbesson L."/>
            <person name="Teles M."/>
            <person name="MacKenzie S."/>
            <person name="Amaro C."/>
        </authorList>
    </citation>
    <scope>NUCLEOTIDE SEQUENCE</scope>
</reference>
<proteinExistence type="predicted"/>
<evidence type="ECO:0000256" key="1">
    <source>
        <dbReference type="SAM" id="MobiDB-lite"/>
    </source>
</evidence>
<name>A0A0E9SGM1_ANGAN</name>
<evidence type="ECO:0000313" key="2">
    <source>
        <dbReference type="EMBL" id="JAH39663.1"/>
    </source>
</evidence>
<sequence>MFFLFSGRNGNQKSVAQLQKKRDKD</sequence>
<feature type="compositionally biased region" description="Polar residues" evidence="1">
    <location>
        <begin position="8"/>
        <end position="17"/>
    </location>
</feature>
<protein>
    <submittedName>
        <fullName evidence="2">Uncharacterized protein</fullName>
    </submittedName>
</protein>
<accession>A0A0E9SGM1</accession>
<dbReference type="AlphaFoldDB" id="A0A0E9SGM1"/>
<dbReference type="EMBL" id="GBXM01068914">
    <property type="protein sequence ID" value="JAH39663.1"/>
    <property type="molecule type" value="Transcribed_RNA"/>
</dbReference>
<feature type="region of interest" description="Disordered" evidence="1">
    <location>
        <begin position="1"/>
        <end position="25"/>
    </location>
</feature>
<reference evidence="2" key="1">
    <citation type="submission" date="2014-11" db="EMBL/GenBank/DDBJ databases">
        <authorList>
            <person name="Amaro Gonzalez C."/>
        </authorList>
    </citation>
    <scope>NUCLEOTIDE SEQUENCE</scope>
</reference>
<organism evidence="2">
    <name type="scientific">Anguilla anguilla</name>
    <name type="common">European freshwater eel</name>
    <name type="synonym">Muraena anguilla</name>
    <dbReference type="NCBI Taxonomy" id="7936"/>
    <lineage>
        <taxon>Eukaryota</taxon>
        <taxon>Metazoa</taxon>
        <taxon>Chordata</taxon>
        <taxon>Craniata</taxon>
        <taxon>Vertebrata</taxon>
        <taxon>Euteleostomi</taxon>
        <taxon>Actinopterygii</taxon>
        <taxon>Neopterygii</taxon>
        <taxon>Teleostei</taxon>
        <taxon>Anguilliformes</taxon>
        <taxon>Anguillidae</taxon>
        <taxon>Anguilla</taxon>
    </lineage>
</organism>